<dbReference type="InterPro" id="IPR013022">
    <property type="entry name" value="Xyl_isomerase-like_TIM-brl"/>
</dbReference>
<dbReference type="SUPFAM" id="SSF51658">
    <property type="entry name" value="Xylose isomerase-like"/>
    <property type="match status" value="1"/>
</dbReference>
<dbReference type="InterPro" id="IPR050312">
    <property type="entry name" value="IolE/XylAMocC-like"/>
</dbReference>
<feature type="domain" description="Xylose isomerase-like TIM barrel" evidence="1">
    <location>
        <begin position="29"/>
        <end position="283"/>
    </location>
</feature>
<evidence type="ECO:0000259" key="1">
    <source>
        <dbReference type="Pfam" id="PF01261"/>
    </source>
</evidence>
<dbReference type="EMBL" id="JACHGN010000007">
    <property type="protein sequence ID" value="MBB5134042.1"/>
    <property type="molecule type" value="Genomic_DNA"/>
</dbReference>
<dbReference type="Pfam" id="PF01261">
    <property type="entry name" value="AP_endonuc_2"/>
    <property type="match status" value="1"/>
</dbReference>
<dbReference type="EC" id="4.2.1.44" evidence="2"/>
<evidence type="ECO:0000313" key="2">
    <source>
        <dbReference type="EMBL" id="MBB5134042.1"/>
    </source>
</evidence>
<dbReference type="PANTHER" id="PTHR12110">
    <property type="entry name" value="HYDROXYPYRUVATE ISOMERASE"/>
    <property type="match status" value="1"/>
</dbReference>
<protein>
    <submittedName>
        <fullName evidence="2">Inosose dehydratase</fullName>
        <ecNumber evidence="2">4.2.1.44</ecNumber>
    </submittedName>
</protein>
<accession>A0A840P3V1</accession>
<dbReference type="Gene3D" id="3.20.20.150">
    <property type="entry name" value="Divalent-metal-dependent TIM barrel enzymes"/>
    <property type="match status" value="1"/>
</dbReference>
<dbReference type="Proteomes" id="UP000578449">
    <property type="component" value="Unassembled WGS sequence"/>
</dbReference>
<comment type="caution">
    <text evidence="2">The sequence shown here is derived from an EMBL/GenBank/DDBJ whole genome shotgun (WGS) entry which is preliminary data.</text>
</comment>
<keyword evidence="3" id="KW-1185">Reference proteome</keyword>
<keyword evidence="2" id="KW-0456">Lyase</keyword>
<organism evidence="2 3">
    <name type="scientific">Thermocatellispora tengchongensis</name>
    <dbReference type="NCBI Taxonomy" id="1073253"/>
    <lineage>
        <taxon>Bacteria</taxon>
        <taxon>Bacillati</taxon>
        <taxon>Actinomycetota</taxon>
        <taxon>Actinomycetes</taxon>
        <taxon>Streptosporangiales</taxon>
        <taxon>Streptosporangiaceae</taxon>
        <taxon>Thermocatellispora</taxon>
    </lineage>
</organism>
<proteinExistence type="predicted"/>
<evidence type="ECO:0000313" key="3">
    <source>
        <dbReference type="Proteomes" id="UP000578449"/>
    </source>
</evidence>
<name>A0A840P3V1_9ACTN</name>
<dbReference type="AlphaFoldDB" id="A0A840P3V1"/>
<reference evidence="2 3" key="1">
    <citation type="submission" date="2020-08" db="EMBL/GenBank/DDBJ databases">
        <title>Genomic Encyclopedia of Type Strains, Phase IV (KMG-IV): sequencing the most valuable type-strain genomes for metagenomic binning, comparative biology and taxonomic classification.</title>
        <authorList>
            <person name="Goeker M."/>
        </authorList>
    </citation>
    <scope>NUCLEOTIDE SEQUENCE [LARGE SCALE GENOMIC DNA]</scope>
    <source>
        <strain evidence="2 3">DSM 45615</strain>
    </source>
</reference>
<dbReference type="GO" id="GO:0050114">
    <property type="term" value="F:myo-inosose-2 dehydratase activity"/>
    <property type="evidence" value="ECO:0007669"/>
    <property type="project" value="UniProtKB-EC"/>
</dbReference>
<dbReference type="RefSeq" id="WP_185050954.1">
    <property type="nucleotide sequence ID" value="NZ_BAABIX010000061.1"/>
</dbReference>
<dbReference type="PANTHER" id="PTHR12110:SF41">
    <property type="entry name" value="INOSOSE DEHYDRATASE"/>
    <property type="match status" value="1"/>
</dbReference>
<sequence length="286" mass="30306">MRIAGAPISWGVCEVPGWGVQLDRERVLAEMRELGLEATELGPPGWLPPSPERRAALLAQYGLRGIGGFTPIALHEPGDEPRAIARAAMRGFRDGGVDVLVLAAATGADGYDVRPELNAAGWKRLLANLDAIVRESKEYGVLVTLHPHVGTMVQTGAEVERVLDGSRVPLCLDTGHLLAGGTDPAPLAEAAASRVAHVHLKDVDADLADQVARGNLTYTEAVRGGLYRPLGRGAVDVPRIVRALTSAGYDGWYVLEQDVVLTATPPEGEGPIEGVRESLAYLRGLA</sequence>
<dbReference type="InterPro" id="IPR036237">
    <property type="entry name" value="Xyl_isomerase-like_sf"/>
</dbReference>
<gene>
    <name evidence="2" type="ORF">HNP84_003768</name>
</gene>